<dbReference type="AlphaFoldDB" id="A0A1W6YKZ6"/>
<evidence type="ECO:0000256" key="1">
    <source>
        <dbReference type="ARBA" id="ARBA00006987"/>
    </source>
</evidence>
<dbReference type="InterPro" id="IPR005064">
    <property type="entry name" value="BUG"/>
</dbReference>
<dbReference type="Gene3D" id="3.40.190.150">
    <property type="entry name" value="Bordetella uptake gene, domain 1"/>
    <property type="match status" value="1"/>
</dbReference>
<evidence type="ECO:0008006" key="5">
    <source>
        <dbReference type="Google" id="ProtNLM"/>
    </source>
</evidence>
<evidence type="ECO:0000256" key="2">
    <source>
        <dbReference type="SAM" id="SignalP"/>
    </source>
</evidence>
<dbReference type="RefSeq" id="WP_086064932.1">
    <property type="nucleotide sequence ID" value="NZ_CP021108.1"/>
</dbReference>
<dbReference type="PIRSF" id="PIRSF017082">
    <property type="entry name" value="YflP"/>
    <property type="match status" value="1"/>
</dbReference>
<reference evidence="3 4" key="1">
    <citation type="submission" date="2017-05" db="EMBL/GenBank/DDBJ databases">
        <title>Complete and WGS of Bordetella genogroups.</title>
        <authorList>
            <person name="Spilker T."/>
            <person name="LiPuma J."/>
        </authorList>
    </citation>
    <scope>NUCLEOTIDE SEQUENCE [LARGE SCALE GENOMIC DNA]</scope>
    <source>
        <strain evidence="3 4">AU19157</strain>
    </source>
</reference>
<sequence>MNARRRALRELAGLALAGLALPCRALASGSDYPSQPITIVVVYPPGGGADIVARDLGRKMTEAWNVPVVVENRPGAGTTLAAAHVAKAEPNGYTLLMTDVSFAIAPALYKKLPYDTVRDLAPISLVNGVADALVVNRDLPVHTVRELIDYARARPGQLSYASAGNGTLNHLAPEIFCRMAGLDMTHVPYKGAIAALNDVMAGRCQVYVGALVSVLPQLRDGRVRVLAVTGAHRSALLPDVPTVAESGLSGYDAEAWYGLLAPAATAPAIIEKLNRQVAIISSEADFRRRMVAQGNEVVAGTPAEFAAFLRAEIAKWRVAVAAAGASVD</sequence>
<name>A0A1W6YKZ6_9BORD</name>
<dbReference type="KEGG" id="bgv:CAL12_13605"/>
<dbReference type="Proteomes" id="UP000194151">
    <property type="component" value="Chromosome"/>
</dbReference>
<dbReference type="CDD" id="cd13578">
    <property type="entry name" value="PBP2_Bug27"/>
    <property type="match status" value="1"/>
</dbReference>
<keyword evidence="2" id="KW-0732">Signal</keyword>
<dbReference type="OrthoDB" id="8678477at2"/>
<dbReference type="PANTHER" id="PTHR42928:SF5">
    <property type="entry name" value="BLR1237 PROTEIN"/>
    <property type="match status" value="1"/>
</dbReference>
<evidence type="ECO:0000313" key="4">
    <source>
        <dbReference type="Proteomes" id="UP000194151"/>
    </source>
</evidence>
<feature type="chain" id="PRO_5012913258" description="LacI family transcriptional regulator" evidence="2">
    <location>
        <begin position="28"/>
        <end position="328"/>
    </location>
</feature>
<dbReference type="EMBL" id="CP021108">
    <property type="protein sequence ID" value="ARP81747.1"/>
    <property type="molecule type" value="Genomic_DNA"/>
</dbReference>
<organism evidence="3 4">
    <name type="scientific">Bordetella genomosp. 8</name>
    <dbReference type="NCBI Taxonomy" id="1416806"/>
    <lineage>
        <taxon>Bacteria</taxon>
        <taxon>Pseudomonadati</taxon>
        <taxon>Pseudomonadota</taxon>
        <taxon>Betaproteobacteria</taxon>
        <taxon>Burkholderiales</taxon>
        <taxon>Alcaligenaceae</taxon>
        <taxon>Bordetella</taxon>
    </lineage>
</organism>
<dbReference type="Pfam" id="PF03401">
    <property type="entry name" value="TctC"/>
    <property type="match status" value="1"/>
</dbReference>
<proteinExistence type="inferred from homology"/>
<dbReference type="InterPro" id="IPR006311">
    <property type="entry name" value="TAT_signal"/>
</dbReference>
<dbReference type="PROSITE" id="PS51318">
    <property type="entry name" value="TAT"/>
    <property type="match status" value="1"/>
</dbReference>
<keyword evidence="4" id="KW-1185">Reference proteome</keyword>
<gene>
    <name evidence="3" type="ORF">CAL12_13605</name>
</gene>
<dbReference type="Gene3D" id="3.40.190.10">
    <property type="entry name" value="Periplasmic binding protein-like II"/>
    <property type="match status" value="1"/>
</dbReference>
<evidence type="ECO:0000313" key="3">
    <source>
        <dbReference type="EMBL" id="ARP81747.1"/>
    </source>
</evidence>
<feature type="signal peptide" evidence="2">
    <location>
        <begin position="1"/>
        <end position="27"/>
    </location>
</feature>
<dbReference type="InterPro" id="IPR042100">
    <property type="entry name" value="Bug_dom1"/>
</dbReference>
<dbReference type="PANTHER" id="PTHR42928">
    <property type="entry name" value="TRICARBOXYLATE-BINDING PROTEIN"/>
    <property type="match status" value="1"/>
</dbReference>
<accession>A0A1W6YKZ6</accession>
<dbReference type="SUPFAM" id="SSF53850">
    <property type="entry name" value="Periplasmic binding protein-like II"/>
    <property type="match status" value="1"/>
</dbReference>
<comment type="similarity">
    <text evidence="1">Belongs to the UPF0065 (bug) family.</text>
</comment>
<protein>
    <recommendedName>
        <fullName evidence="5">LacI family transcriptional regulator</fullName>
    </recommendedName>
</protein>
<dbReference type="STRING" id="1416806.CAL12_13605"/>